<reference evidence="1" key="1">
    <citation type="submission" date="2020-02" db="EMBL/GenBank/DDBJ databases">
        <authorList>
            <person name="Meier V. D."/>
        </authorList>
    </citation>
    <scope>NUCLEOTIDE SEQUENCE</scope>
    <source>
        <strain evidence="1">AVDCRST_MAG13</strain>
    </source>
</reference>
<gene>
    <name evidence="1" type="ORF">AVDCRST_MAG13-746</name>
</gene>
<evidence type="ECO:0008006" key="2">
    <source>
        <dbReference type="Google" id="ProtNLM"/>
    </source>
</evidence>
<evidence type="ECO:0000313" key="1">
    <source>
        <dbReference type="EMBL" id="CAA9474997.1"/>
    </source>
</evidence>
<name>A0A6J4RQI2_9ACTN</name>
<organism evidence="1">
    <name type="scientific">uncultured Solirubrobacteraceae bacterium</name>
    <dbReference type="NCBI Taxonomy" id="1162706"/>
    <lineage>
        <taxon>Bacteria</taxon>
        <taxon>Bacillati</taxon>
        <taxon>Actinomycetota</taxon>
        <taxon>Thermoleophilia</taxon>
        <taxon>Solirubrobacterales</taxon>
        <taxon>Solirubrobacteraceae</taxon>
        <taxon>environmental samples</taxon>
    </lineage>
</organism>
<protein>
    <recommendedName>
        <fullName evidence="2">Glycosyltransferase</fullName>
    </recommendedName>
</protein>
<dbReference type="EMBL" id="CADCVO010000111">
    <property type="protein sequence ID" value="CAA9474997.1"/>
    <property type="molecule type" value="Genomic_DNA"/>
</dbReference>
<feature type="non-terminal residue" evidence="1">
    <location>
        <position position="1"/>
    </location>
</feature>
<sequence length="491" mass="53025">DLWAPRHLGALLEVLDRRPDAVLASAGPPARLCAVAHRAVGARWVERDELEADELELLLLARLRPHGAFADTGDPTSATASVHPAQRTAALLGSRDGGLNAFRARYRAAAPLRLRTSEGEATDEVALYAPFRSRPAPAPGALRVLLVGELAYNPERIVALERHGCTLAGLWIPDPLGFMTVGPLPFGGIPDRTPEDWPAWRPDVIYAGLNWRAIPLTHAVLRRAEALGVPVAWHLKEAPHRALERGDWPLLTALWERADLRLLASDLERELLETWLPGRADPTATRVLDGDLPARHWLRAGARAAERLSDRDGEVHTVLCGRPYGMDPAWVAELAAAGGHLHVHGAPLPEALTRAGGARVHEHPPVERPDWVRVLSAYDAGWLHPHASANGGEARMATWDDCNLPARGPTYLAAGVPLLADANRGHRTAVADLVGRTGAGLLHLGPADAVARLRSPAAAEARERAWAVREDWTFDAHAGWLAGELRALAGT</sequence>
<proteinExistence type="predicted"/>
<accession>A0A6J4RQI2</accession>
<dbReference type="AlphaFoldDB" id="A0A6J4RQI2"/>